<dbReference type="KEGG" id="awo:Awo_c10790"/>
<dbReference type="InterPro" id="IPR052179">
    <property type="entry name" value="DD-CPase-like"/>
</dbReference>
<feature type="domain" description="D-alanyl-D-alanine carboxypeptidase-like core" evidence="3">
    <location>
        <begin position="114"/>
        <end position="241"/>
    </location>
</feature>
<name>H6LD26_ACEWD</name>
<protein>
    <submittedName>
        <fullName evidence="4">D-alanyl-D-alanine carboxypeptidase DacB2</fullName>
        <ecNumber evidence="4">3.4.16.4</ecNumber>
    </submittedName>
</protein>
<dbReference type="eggNOG" id="COG1876">
    <property type="taxonomic scope" value="Bacteria"/>
</dbReference>
<dbReference type="EC" id="3.4.16.4" evidence="4"/>
<dbReference type="GO" id="GO:0006508">
    <property type="term" value="P:proteolysis"/>
    <property type="evidence" value="ECO:0007669"/>
    <property type="project" value="InterPro"/>
</dbReference>
<dbReference type="PANTHER" id="PTHR34385:SF1">
    <property type="entry name" value="PEPTIDOGLYCAN L-ALANYL-D-GLUTAMATE ENDOPEPTIDASE CWLK"/>
    <property type="match status" value="1"/>
</dbReference>
<sequence>MRIKDKKRFVIACSGLVILLILIIVVVIIGFGHKNNTNGSADNQKNLPSSAAQTPTSNKSESATNSPSKSTETTMDITTTDSLTMLVNKNHPIPESYVPADLITVDLPSTRDTQLRTVAAAGLTKLFDAASEAGLELYCCSGYRSYETQSELYDWNVSTYGVEGADLVSAQPGKSEHQLGLAMDVTSASVDFDLLESFGTTAEGQFIKDNAYKYGFIVRYPQGKTDITGYAYEPWHLRYLGVDVATDIYNSGKTMEEYFGTN</sequence>
<feature type="region of interest" description="Disordered" evidence="1">
    <location>
        <begin position="39"/>
        <end position="77"/>
    </location>
</feature>
<dbReference type="HOGENOM" id="CLU_054193_1_2_9"/>
<dbReference type="GO" id="GO:0009002">
    <property type="term" value="F:serine-type D-Ala-D-Ala carboxypeptidase activity"/>
    <property type="evidence" value="ECO:0007669"/>
    <property type="project" value="UniProtKB-EC"/>
</dbReference>
<dbReference type="Proteomes" id="UP000007177">
    <property type="component" value="Chromosome"/>
</dbReference>
<dbReference type="STRING" id="931626.Awo_c10790"/>
<proteinExistence type="predicted"/>
<keyword evidence="2" id="KW-0472">Membrane</keyword>
<reference evidence="4 5" key="2">
    <citation type="journal article" date="2012" name="PLoS ONE">
        <title>An ancient pathway combining carbon dioxide fixation with the generation and utilization of a sodium ion gradient for ATP synthesis.</title>
        <authorList>
            <person name="Poehlein A."/>
            <person name="Schmidt S."/>
            <person name="Kaster A.K."/>
            <person name="Goenrich M."/>
            <person name="Vollmers J."/>
            <person name="Thurmer A."/>
            <person name="Bertsch J."/>
            <person name="Schuchmann K."/>
            <person name="Voigt B."/>
            <person name="Hecker M."/>
            <person name="Daniel R."/>
            <person name="Thauer R.K."/>
            <person name="Gottschalk G."/>
            <person name="Muller V."/>
        </authorList>
    </citation>
    <scope>NUCLEOTIDE SEQUENCE [LARGE SCALE GENOMIC DNA]</scope>
    <source>
        <strain evidence="5">ATCC 29683 / DSM 1030 / JCM 2381 / KCTC 1655 / WB1</strain>
    </source>
</reference>
<reference evidence="5" key="1">
    <citation type="submission" date="2011-07" db="EMBL/GenBank/DDBJ databases">
        <title>Complete genome sequence of Acetobacterium woodii.</title>
        <authorList>
            <person name="Poehlein A."/>
            <person name="Schmidt S."/>
            <person name="Kaster A.-K."/>
            <person name="Goenrich M."/>
            <person name="Vollmers J."/>
            <person name="Thuermer A."/>
            <person name="Gottschalk G."/>
            <person name="Thauer R.K."/>
            <person name="Daniel R."/>
            <person name="Mueller V."/>
        </authorList>
    </citation>
    <scope>NUCLEOTIDE SEQUENCE [LARGE SCALE GENOMIC DNA]</scope>
    <source>
        <strain evidence="5">ATCC 29683 / DSM 1030 / JCM 2381 / KCTC 1655 / WB1</strain>
    </source>
</reference>
<dbReference type="InterPro" id="IPR003709">
    <property type="entry name" value="VanY-like_core_dom"/>
</dbReference>
<accession>H6LD26</accession>
<dbReference type="InterPro" id="IPR058193">
    <property type="entry name" value="VanY/YodJ_core_dom"/>
</dbReference>
<dbReference type="Pfam" id="PF02557">
    <property type="entry name" value="VanY"/>
    <property type="match status" value="1"/>
</dbReference>
<feature type="compositionally biased region" description="Polar residues" evidence="1">
    <location>
        <begin position="39"/>
        <end position="69"/>
    </location>
</feature>
<evidence type="ECO:0000256" key="1">
    <source>
        <dbReference type="SAM" id="MobiDB-lite"/>
    </source>
</evidence>
<evidence type="ECO:0000256" key="2">
    <source>
        <dbReference type="SAM" id="Phobius"/>
    </source>
</evidence>
<dbReference type="OrthoDB" id="9792074at2"/>
<dbReference type="EMBL" id="CP002987">
    <property type="protein sequence ID" value="AFA47865.1"/>
    <property type="molecule type" value="Genomic_DNA"/>
</dbReference>
<keyword evidence="2" id="KW-0812">Transmembrane</keyword>
<dbReference type="CDD" id="cd14852">
    <property type="entry name" value="LD-carboxypeptidase"/>
    <property type="match status" value="1"/>
</dbReference>
<dbReference type="RefSeq" id="WP_014355468.1">
    <property type="nucleotide sequence ID" value="NC_016894.1"/>
</dbReference>
<keyword evidence="5" id="KW-1185">Reference proteome</keyword>
<evidence type="ECO:0000313" key="5">
    <source>
        <dbReference type="Proteomes" id="UP000007177"/>
    </source>
</evidence>
<dbReference type="Gene3D" id="3.30.1380.10">
    <property type="match status" value="1"/>
</dbReference>
<keyword evidence="4" id="KW-0645">Protease</keyword>
<evidence type="ECO:0000259" key="3">
    <source>
        <dbReference type="Pfam" id="PF02557"/>
    </source>
</evidence>
<dbReference type="PANTHER" id="PTHR34385">
    <property type="entry name" value="D-ALANYL-D-ALANINE CARBOXYPEPTIDASE"/>
    <property type="match status" value="1"/>
</dbReference>
<gene>
    <name evidence="4" type="primary">dacB2</name>
    <name evidence="4" type="ordered locus">Awo_c10790</name>
</gene>
<dbReference type="AlphaFoldDB" id="H6LD26"/>
<keyword evidence="2" id="KW-1133">Transmembrane helix</keyword>
<keyword evidence="4" id="KW-0378">Hydrolase</keyword>
<feature type="transmembrane region" description="Helical" evidence="2">
    <location>
        <begin position="9"/>
        <end position="31"/>
    </location>
</feature>
<dbReference type="InterPro" id="IPR009045">
    <property type="entry name" value="Zn_M74/Hedgehog-like"/>
</dbReference>
<evidence type="ECO:0000313" key="4">
    <source>
        <dbReference type="EMBL" id="AFA47865.1"/>
    </source>
</evidence>
<organism evidence="4 5">
    <name type="scientific">Acetobacterium woodii (strain ATCC 29683 / DSM 1030 / JCM 2381 / KCTC 1655 / WB1)</name>
    <dbReference type="NCBI Taxonomy" id="931626"/>
    <lineage>
        <taxon>Bacteria</taxon>
        <taxon>Bacillati</taxon>
        <taxon>Bacillota</taxon>
        <taxon>Clostridia</taxon>
        <taxon>Eubacteriales</taxon>
        <taxon>Eubacteriaceae</taxon>
        <taxon>Acetobacterium</taxon>
    </lineage>
</organism>
<keyword evidence="4" id="KW-0121">Carboxypeptidase</keyword>
<dbReference type="SUPFAM" id="SSF55166">
    <property type="entry name" value="Hedgehog/DD-peptidase"/>
    <property type="match status" value="1"/>
</dbReference>